<evidence type="ECO:0000313" key="1">
    <source>
        <dbReference type="EMBL" id="OWF39200.1"/>
    </source>
</evidence>
<keyword evidence="2" id="KW-1185">Reference proteome</keyword>
<dbReference type="Proteomes" id="UP000242188">
    <property type="component" value="Unassembled WGS sequence"/>
</dbReference>
<proteinExistence type="predicted"/>
<sequence>MSILFQKRKAPAGRRVVVRKAGEVEKGKDACLSCAWQITLNEELVRISFSRDNLHVWITGHPADTIAHISDHNYDVDLYFEICPGYSGHIFSDVNNDRTAINNYLHVNGTLSAETVLTFEKNSEHFKNIRKGKR</sequence>
<name>A0A210PRT4_MIZYE</name>
<reference evidence="1 2" key="1">
    <citation type="journal article" date="2017" name="Nat. Ecol. Evol.">
        <title>Scallop genome provides insights into evolution of bilaterian karyotype and development.</title>
        <authorList>
            <person name="Wang S."/>
            <person name="Zhang J."/>
            <person name="Jiao W."/>
            <person name="Li J."/>
            <person name="Xun X."/>
            <person name="Sun Y."/>
            <person name="Guo X."/>
            <person name="Huan P."/>
            <person name="Dong B."/>
            <person name="Zhang L."/>
            <person name="Hu X."/>
            <person name="Sun X."/>
            <person name="Wang J."/>
            <person name="Zhao C."/>
            <person name="Wang Y."/>
            <person name="Wang D."/>
            <person name="Huang X."/>
            <person name="Wang R."/>
            <person name="Lv J."/>
            <person name="Li Y."/>
            <person name="Zhang Z."/>
            <person name="Liu B."/>
            <person name="Lu W."/>
            <person name="Hui Y."/>
            <person name="Liang J."/>
            <person name="Zhou Z."/>
            <person name="Hou R."/>
            <person name="Li X."/>
            <person name="Liu Y."/>
            <person name="Li H."/>
            <person name="Ning X."/>
            <person name="Lin Y."/>
            <person name="Zhao L."/>
            <person name="Xing Q."/>
            <person name="Dou J."/>
            <person name="Li Y."/>
            <person name="Mao J."/>
            <person name="Guo H."/>
            <person name="Dou H."/>
            <person name="Li T."/>
            <person name="Mu C."/>
            <person name="Jiang W."/>
            <person name="Fu Q."/>
            <person name="Fu X."/>
            <person name="Miao Y."/>
            <person name="Liu J."/>
            <person name="Yu Q."/>
            <person name="Li R."/>
            <person name="Liao H."/>
            <person name="Li X."/>
            <person name="Kong Y."/>
            <person name="Jiang Z."/>
            <person name="Chourrout D."/>
            <person name="Li R."/>
            <person name="Bao Z."/>
        </authorList>
    </citation>
    <scope>NUCLEOTIDE SEQUENCE [LARGE SCALE GENOMIC DNA]</scope>
    <source>
        <strain evidence="1 2">PY_sf001</strain>
    </source>
</reference>
<dbReference type="EMBL" id="NEDP02005537">
    <property type="protein sequence ID" value="OWF39200.1"/>
    <property type="molecule type" value="Genomic_DNA"/>
</dbReference>
<comment type="caution">
    <text evidence="1">The sequence shown here is derived from an EMBL/GenBank/DDBJ whole genome shotgun (WGS) entry which is preliminary data.</text>
</comment>
<dbReference type="AlphaFoldDB" id="A0A210PRT4"/>
<dbReference type="InterPro" id="IPR038513">
    <property type="entry name" value="FAIM1_dom_sf"/>
</dbReference>
<gene>
    <name evidence="1" type="ORF">KP79_PYT20340</name>
</gene>
<protein>
    <submittedName>
        <fullName evidence="1">Uncharacterized protein</fullName>
    </submittedName>
</protein>
<organism evidence="1 2">
    <name type="scientific">Mizuhopecten yessoensis</name>
    <name type="common">Japanese scallop</name>
    <name type="synonym">Patinopecten yessoensis</name>
    <dbReference type="NCBI Taxonomy" id="6573"/>
    <lineage>
        <taxon>Eukaryota</taxon>
        <taxon>Metazoa</taxon>
        <taxon>Spiralia</taxon>
        <taxon>Lophotrochozoa</taxon>
        <taxon>Mollusca</taxon>
        <taxon>Bivalvia</taxon>
        <taxon>Autobranchia</taxon>
        <taxon>Pteriomorphia</taxon>
        <taxon>Pectinida</taxon>
        <taxon>Pectinoidea</taxon>
        <taxon>Pectinidae</taxon>
        <taxon>Mizuhopecten</taxon>
    </lineage>
</organism>
<accession>A0A210PRT4</accession>
<evidence type="ECO:0000313" key="2">
    <source>
        <dbReference type="Proteomes" id="UP000242188"/>
    </source>
</evidence>
<dbReference type="OrthoDB" id="6061881at2759"/>
<dbReference type="Gene3D" id="2.40.128.180">
    <property type="match status" value="1"/>
</dbReference>